<dbReference type="PANTHER" id="PTHR44119">
    <property type="entry name" value="MAGNESIUM-CHELATASE SUBUNIT CHLH, CHLOROPLASTIC"/>
    <property type="match status" value="1"/>
</dbReference>
<name>A0A024K0R9_9MYCO</name>
<dbReference type="RefSeq" id="WP_036469655.1">
    <property type="nucleotide sequence ID" value="NZ_HG964446.1"/>
</dbReference>
<reference evidence="2" key="1">
    <citation type="journal article" date="2014" name="Genome Announc.">
        <title>Draft Genome Sequence of Mycobacterium triplex DSM 44626.</title>
        <authorList>
            <person name="Sassi M."/>
            <person name="Croce O."/>
            <person name="Robert C."/>
            <person name="Raoult D."/>
            <person name="Drancourt M."/>
        </authorList>
    </citation>
    <scope>NUCLEOTIDE SEQUENCE [LARGE SCALE GENOMIC DNA]</scope>
    <source>
        <strain evidence="2">DSM 44626</strain>
    </source>
</reference>
<dbReference type="Proteomes" id="UP000193710">
    <property type="component" value="Unassembled WGS sequence"/>
</dbReference>
<protein>
    <submittedName>
        <fullName evidence="3">Cobalamin biosynthesis protein CobN</fullName>
    </submittedName>
    <submittedName>
        <fullName evidence="2">Cobaltochelatase subunit CobN</fullName>
    </submittedName>
</protein>
<dbReference type="eggNOG" id="COG1429">
    <property type="taxonomic scope" value="Bacteria"/>
</dbReference>
<reference evidence="3 4" key="3">
    <citation type="submission" date="2016-01" db="EMBL/GenBank/DDBJ databases">
        <title>The new phylogeny of the genus Mycobacterium.</title>
        <authorList>
            <person name="Tarcisio F."/>
            <person name="Conor M."/>
            <person name="Antonella G."/>
            <person name="Elisabetta G."/>
            <person name="Giulia F.S."/>
            <person name="Sara T."/>
            <person name="Anna F."/>
            <person name="Clotilde B."/>
            <person name="Roberto B."/>
            <person name="Veronica D.S."/>
            <person name="Fabio R."/>
            <person name="Monica P."/>
            <person name="Olivier J."/>
            <person name="Enrico T."/>
            <person name="Nicola S."/>
        </authorList>
    </citation>
    <scope>NUCLEOTIDE SEQUENCE [LARGE SCALE GENOMIC DNA]</scope>
    <source>
        <strain evidence="3 4">DSM 44626</strain>
    </source>
</reference>
<dbReference type="AlphaFoldDB" id="A0A024K0R9"/>
<dbReference type="CDD" id="cd10150">
    <property type="entry name" value="CobN_like"/>
    <property type="match status" value="1"/>
</dbReference>
<accession>A0A024K0R9</accession>
<evidence type="ECO:0000259" key="1">
    <source>
        <dbReference type="Pfam" id="PF02514"/>
    </source>
</evidence>
<evidence type="ECO:0000313" key="3">
    <source>
        <dbReference type="EMBL" id="ORX05133.1"/>
    </source>
</evidence>
<dbReference type="GO" id="GO:0051116">
    <property type="term" value="F:cobaltochelatase activity"/>
    <property type="evidence" value="ECO:0007669"/>
    <property type="project" value="InterPro"/>
</dbReference>
<reference evidence="2" key="2">
    <citation type="submission" date="2014-04" db="EMBL/GenBank/DDBJ databases">
        <authorList>
            <person name="Xu Y.W."/>
            <person name="Yang Q."/>
        </authorList>
    </citation>
    <scope>NUCLEOTIDE SEQUENCE</scope>
    <source>
        <strain evidence="2">DSM 44626</strain>
    </source>
</reference>
<evidence type="ECO:0000313" key="4">
    <source>
        <dbReference type="Proteomes" id="UP000193710"/>
    </source>
</evidence>
<dbReference type="InterPro" id="IPR011953">
    <property type="entry name" value="Cobalto_CobN"/>
</dbReference>
<dbReference type="OrthoDB" id="9757976at2"/>
<dbReference type="Pfam" id="PF02514">
    <property type="entry name" value="CobN-Mg_chel"/>
    <property type="match status" value="1"/>
</dbReference>
<dbReference type="GO" id="GO:0009236">
    <property type="term" value="P:cobalamin biosynthetic process"/>
    <property type="evidence" value="ECO:0007669"/>
    <property type="project" value="InterPro"/>
</dbReference>
<sequence>MAEPTILLLSTSDTDLISARASGKNYRWANPARLSDPSTDTELPDLLAGAQIVVVRILGGYRAWQDGIDTVIASGIPTILVSGEQAADAELTGLSTLAAGIAVQAHIYLAHGGVENLRQLHAFLSDTVLMTGVGFTEPVVTPTWGELERPQARHTDGPTIAVLYYRAQHLAGNTAYIESLCAAIEDAGGRPLPVYCASLRTAEPELLQRLSDADAMVVTVLAAGGMKPATVSAGGDDDSWNVEHLAALDIPILQGLCLTSSRDQWNHNDDGLSPLDVATQVAVPEFDGRIITVPFSFKEIDDDGLISYEADPERCARVAGLAIRHARLRHVAPADKRVALVFSAYPTKHARIGNAVGLDTPASAVALLRAMRDAGYRVGDLPGIDANDGDALIHALIERGGQDPDWLTQEQLAGNPVRVSAKDYRAWFATLPEEFREAVQTHWGPAPGELFVDRTNDPDGEIVIAAMQSDNLVLLVQPPRGFGENPVAIYHDPDLPPSHHYLAAYHWLGRDRPKGFGSHAVVHLGKHGNLEWLPGKTLGMSAACGSDAALGNLPLIYPFLVNDPGEGTQAKRRAHAVLVDHLIPPMARAESYGDIARLEQLLDEHANVAALDPGKLPAIRQQIWTLIRAAKMDHDLGLTERPEEDSFDDMLLHVDGWLCEIKDVQIRDGLHILGQKPTGEAELDLVLAILRARQLFGGEQAIPGLRQALGLAEDGTDERTIVDQTEAAARELVASLQATGWDPKTVDTITDNADVANVLRFAATEVVPRLAGTSSEIDQVLRALDGRFIPAGPSGSPLRGLVNVLPTGRNFYSVDPKAIPSRLAWEAGVALADSLLARYRDDHGEWPQSVGLSVWGTSAMRTAGDDIAEVLALLGVRPVWDDASRRVVGLTPISPAELGRPRIDVTVRISGFFRDAFPHVVTMLDDAVRLVADLDEPADDNYVRAHAQADLAQHGDQRRATTRIFGSKPGTYGAGLLQLIDSRNWRDDADLAQVYTAWGGFAYGRDLDGREAVEDMNRQYRRIAVAAKNTDTREHDIADSDDYFQYHGGMVATVRALTGKAPAAYIGDNTRPDAIRTRTLSEETTRVFRARVVNPRWMAAMRRHGYKGAFEMAATVDYLFGYDATAGVMADWMYEQLTERYVLDPENRKFMTESNPWALHGMAERLLEAAGRGMWAEPQKETLDGLRQALLETEGDLEG</sequence>
<dbReference type="NCBIfam" id="TIGR02257">
    <property type="entry name" value="cobalto_cobN"/>
    <property type="match status" value="1"/>
</dbReference>
<proteinExistence type="predicted"/>
<dbReference type="InterPro" id="IPR003672">
    <property type="entry name" value="CobN/Mg_chltase"/>
</dbReference>
<keyword evidence="4" id="KW-1185">Reference proteome</keyword>
<feature type="domain" description="CobN/magnesium chelatase" evidence="1">
    <location>
        <begin position="108"/>
        <end position="1181"/>
    </location>
</feature>
<dbReference type="STRING" id="47839.BN973_03534"/>
<dbReference type="HOGENOM" id="CLU_002017_1_0_11"/>
<evidence type="ECO:0000313" key="2">
    <source>
        <dbReference type="EMBL" id="CDO89162.1"/>
    </source>
</evidence>
<organism evidence="2">
    <name type="scientific">Mycobacterium triplex</name>
    <dbReference type="NCBI Taxonomy" id="47839"/>
    <lineage>
        <taxon>Bacteria</taxon>
        <taxon>Bacillati</taxon>
        <taxon>Actinomycetota</taxon>
        <taxon>Actinomycetes</taxon>
        <taxon>Mycobacteriales</taxon>
        <taxon>Mycobacteriaceae</taxon>
        <taxon>Mycobacterium</taxon>
        <taxon>Mycobacterium simiae complex</taxon>
    </lineage>
</organism>
<dbReference type="EMBL" id="LQPY01000015">
    <property type="protein sequence ID" value="ORX05133.1"/>
    <property type="molecule type" value="Genomic_DNA"/>
</dbReference>
<dbReference type="PANTHER" id="PTHR44119:SF4">
    <property type="entry name" value="AEROBIC COBALTOCHELATASE SUBUNIT COBN"/>
    <property type="match status" value="1"/>
</dbReference>
<gene>
    <name evidence="2" type="primary">cobN</name>
    <name evidence="3" type="ORF">AWC29_11815</name>
    <name evidence="2" type="ORF">BN973_03534</name>
</gene>
<dbReference type="EMBL" id="HG964446">
    <property type="protein sequence ID" value="CDO89162.1"/>
    <property type="molecule type" value="Genomic_DNA"/>
</dbReference>
<dbReference type="Proteomes" id="UP000028880">
    <property type="component" value="Unassembled WGS sequence"/>
</dbReference>